<proteinExistence type="inferred from homology"/>
<keyword evidence="9" id="KW-0472">Membrane</keyword>
<keyword evidence="15" id="KW-1185">Reference proteome</keyword>
<accession>A0A8C4R5S0</accession>
<evidence type="ECO:0000256" key="3">
    <source>
        <dbReference type="ARBA" id="ARBA00004552"/>
    </source>
</evidence>
<evidence type="ECO:0000256" key="9">
    <source>
        <dbReference type="ARBA" id="ARBA00023136"/>
    </source>
</evidence>
<reference evidence="14" key="1">
    <citation type="submission" date="2025-08" db="UniProtKB">
        <authorList>
            <consortium name="Ensembl"/>
        </authorList>
    </citation>
    <scope>IDENTIFICATION</scope>
</reference>
<feature type="region of interest" description="Disordered" evidence="12">
    <location>
        <begin position="69"/>
        <end position="101"/>
    </location>
</feature>
<evidence type="ECO:0000256" key="11">
    <source>
        <dbReference type="ARBA" id="ARBA00023288"/>
    </source>
</evidence>
<keyword evidence="6" id="KW-0597">Phosphoprotein</keyword>
<comment type="subcellular location">
    <subcellularLocation>
        <location evidence="2">Cell membrane</location>
        <topology evidence="2">Lipid-anchor</topology>
        <orientation evidence="2">Cytoplasmic side</orientation>
    </subcellularLocation>
    <subcellularLocation>
        <location evidence="1">Cell projection</location>
        <location evidence="1">Dendrite</location>
    </subcellularLocation>
    <subcellularLocation>
        <location evidence="3">Cell projection</location>
        <location evidence="3">Dendritic spine</location>
    </subcellularLocation>
</comment>
<evidence type="ECO:0000256" key="2">
    <source>
        <dbReference type="ARBA" id="ARBA00004342"/>
    </source>
</evidence>
<organism evidence="14 15">
    <name type="scientific">Eptatretus burgeri</name>
    <name type="common">Inshore hagfish</name>
    <dbReference type="NCBI Taxonomy" id="7764"/>
    <lineage>
        <taxon>Eukaryota</taxon>
        <taxon>Metazoa</taxon>
        <taxon>Chordata</taxon>
        <taxon>Craniata</taxon>
        <taxon>Vertebrata</taxon>
        <taxon>Cyclostomata</taxon>
        <taxon>Myxini</taxon>
        <taxon>Myxiniformes</taxon>
        <taxon>Myxinidae</taxon>
        <taxon>Eptatretinae</taxon>
        <taxon>Eptatretus</taxon>
    </lineage>
</organism>
<evidence type="ECO:0000256" key="10">
    <source>
        <dbReference type="ARBA" id="ARBA00023273"/>
    </source>
</evidence>
<dbReference type="GO" id="GO:0005886">
    <property type="term" value="C:plasma membrane"/>
    <property type="evidence" value="ECO:0007669"/>
    <property type="project" value="UniProtKB-SubCell"/>
</dbReference>
<evidence type="ECO:0000256" key="8">
    <source>
        <dbReference type="ARBA" id="ARBA00023054"/>
    </source>
</evidence>
<evidence type="ECO:0000256" key="1">
    <source>
        <dbReference type="ARBA" id="ARBA00004279"/>
    </source>
</evidence>
<reference evidence="14" key="2">
    <citation type="submission" date="2025-09" db="UniProtKB">
        <authorList>
            <consortium name="Ensembl"/>
        </authorList>
    </citation>
    <scope>IDENTIFICATION</scope>
</reference>
<evidence type="ECO:0000313" key="15">
    <source>
        <dbReference type="Proteomes" id="UP000694388"/>
    </source>
</evidence>
<feature type="compositionally biased region" description="Polar residues" evidence="12">
    <location>
        <begin position="89"/>
        <end position="99"/>
    </location>
</feature>
<evidence type="ECO:0000256" key="5">
    <source>
        <dbReference type="ARBA" id="ARBA00022475"/>
    </source>
</evidence>
<feature type="compositionally biased region" description="Basic and acidic residues" evidence="12">
    <location>
        <begin position="571"/>
        <end position="589"/>
    </location>
</feature>
<feature type="region of interest" description="Disordered" evidence="12">
    <location>
        <begin position="554"/>
        <end position="590"/>
    </location>
</feature>
<name>A0A8C4R5S0_EPTBU</name>
<evidence type="ECO:0000256" key="4">
    <source>
        <dbReference type="ARBA" id="ARBA00005756"/>
    </source>
</evidence>
<keyword evidence="11" id="KW-0449">Lipoprotein</keyword>
<dbReference type="PANTHER" id="PTHR10498:SF6">
    <property type="entry name" value="PARALEMMIN-1"/>
    <property type="match status" value="1"/>
</dbReference>
<protein>
    <recommendedName>
        <fullName evidence="13">A-kinase anchor protein 2 C-terminal domain-containing protein</fullName>
    </recommendedName>
</protein>
<feature type="domain" description="A-kinase anchor protein 2 C-terminal" evidence="13">
    <location>
        <begin position="1283"/>
        <end position="1411"/>
    </location>
</feature>
<feature type="region of interest" description="Disordered" evidence="12">
    <location>
        <begin position="719"/>
        <end position="748"/>
    </location>
</feature>
<feature type="compositionally biased region" description="Low complexity" evidence="12">
    <location>
        <begin position="1337"/>
        <end position="1353"/>
    </location>
</feature>
<feature type="region of interest" description="Disordered" evidence="12">
    <location>
        <begin position="1322"/>
        <end position="1387"/>
    </location>
</feature>
<keyword evidence="8" id="KW-0175">Coiled coil</keyword>
<comment type="similarity">
    <text evidence="4">Belongs to the paralemmin family.</text>
</comment>
<dbReference type="PANTHER" id="PTHR10498">
    <property type="entry name" value="PARALEMMIN-RELATED"/>
    <property type="match status" value="1"/>
</dbReference>
<evidence type="ECO:0000256" key="7">
    <source>
        <dbReference type="ARBA" id="ARBA00023018"/>
    </source>
</evidence>
<feature type="compositionally biased region" description="Pro residues" evidence="12">
    <location>
        <begin position="1354"/>
        <end position="1366"/>
    </location>
</feature>
<dbReference type="Ensembl" id="ENSEBUT00000025945.1">
    <property type="protein sequence ID" value="ENSEBUP00000025369.1"/>
    <property type="gene ID" value="ENSEBUG00000015646.1"/>
</dbReference>
<evidence type="ECO:0000313" key="14">
    <source>
        <dbReference type="Ensembl" id="ENSEBUP00000025369.1"/>
    </source>
</evidence>
<evidence type="ECO:0000256" key="6">
    <source>
        <dbReference type="ARBA" id="ARBA00022553"/>
    </source>
</evidence>
<dbReference type="Pfam" id="PF15304">
    <property type="entry name" value="AKAP2_C"/>
    <property type="match status" value="1"/>
</dbReference>
<keyword evidence="10" id="KW-0966">Cell projection</keyword>
<sequence length="1418" mass="154247">MMNLQKKRVNQECHFFSFLQNLSQSSQLTAVKEETPDSEQASSLGTNESSVVLTTTVRVERQVCTEIKTYSSGERSMEDGGSLSGGSTAGQTRTDSTSPVPAAVSGDAIVEDDQKTVTLVFAGYKDAEPITEVRDDGPIRAELVMIDGGAGGSPPAVAAQDGAKTEGVSAETGADGGDGVVALTMEDPEDAAGDKQARRGSCHTNCRAQDMLGADIMESSSREGTLMASDISDQVSGDIPVLDSSNNDAVVVAKMVNIREYGNAVSHPTSASKEKEKHISNHSTEGTRCPRVTPRFVIKASRVERKPGRLFDDSDEDDGHAVPAQSAPSREHTVVVQAQVKSRGGVWAAIGPCEQQNDNSIRSLSQQCRDERKRCGLTGDGLRLGEAAAKRAAGLATTSTQPGKFGPVSETQATCRKHEESEDRVQETNESVAFENVDYAAARRQFLQMEQASPPTSPQISPPPPARCCSPQPLSPGPTKTLFPSFGPFDFGGPVAPGFIFSGLSQHHSNSSGKTQVKQHFPPPPVQVTMCTNVLASNAEPIPPSAHCNVTPARSPGIATTTKSPGMDVLTNRKQEEPETGKNDKEKQKSYTTTCPVNDLDIMTSVVVTKDENISQGETPEDVGILYKVSEHEGDTFSSESTSSEQSMSYDVHWDCPTEQMTSESEQKVEDTSGKYSSIDLLQLERRIEENGAISQIDSSDNLTSNVIDLDVEQIDGNADNQESRAAVTLRDGKGDNEEEERKDECKTKIEKESQHPFDKIFNPKSIDSDSMSSIQHGVPLDDIPASETTFALANRQEIGPEPATEVDDAVSMTVPTSTTEGKAQRLDCEDLLEMVSRENETSFRDQDQKIHQAADNCPIEMKSPTKRSPDNDSQSYLDGAETSDITTVKVVYADPANEKIQECGLKIMGYDDEMLFMGGHAPKELETKALSHTSHEDSIADALEDSLVRKMEKASIVDTLSGRMFDVERQVVEVVNADKLQMKDCEGSRLPKKTSEKETDFLMESEETGVLGNTTAHQSSSCVERGHEVQGNCIDDNGVLLTNITQQQATPAASDQIILNKNVNAVRSGSKDMQEGGMQEQQEEEREDEQILFENKEQVEQKQDEVQQEGALNMITADTDSLAEKTKHEIVERRNLDPESNLQGNVTDDIASKQIISLDAHDMQSTASTQNLTNVSSHMNVHEREMESTTDVDKNSLMDHLVRAAGDKDDQCLLPSLKYSIASKMVMEGTKANLTLTDGVQEESASVNRSVIGLSSLKEKHGGENSRRLQKTAQGTKGRCFQLRPRKQHTLSLIEQEIREAQDREDELRQQRLYLYSGEEGSTLIRTPSPSGWHRPASPSSSCSSASSTSGHPSPPCTHKPVSPPKPRKDDAKYANIASTDDASSEVVVATRVTRHKSAMAMRWEAGLYSNRGEEAE</sequence>
<feature type="region of interest" description="Disordered" evidence="12">
    <location>
        <begin position="265"/>
        <end position="289"/>
    </location>
</feature>
<evidence type="ECO:0000259" key="13">
    <source>
        <dbReference type="Pfam" id="PF15304"/>
    </source>
</evidence>
<dbReference type="InterPro" id="IPR029304">
    <property type="entry name" value="AKAP2_C"/>
</dbReference>
<keyword evidence="5" id="KW-1003">Cell membrane</keyword>
<feature type="region of interest" description="Disordered" evidence="12">
    <location>
        <begin position="307"/>
        <end position="332"/>
    </location>
</feature>
<evidence type="ECO:0000256" key="12">
    <source>
        <dbReference type="SAM" id="MobiDB-lite"/>
    </source>
</evidence>
<feature type="region of interest" description="Disordered" evidence="12">
    <location>
        <begin position="855"/>
        <end position="881"/>
    </location>
</feature>
<dbReference type="Proteomes" id="UP000694388">
    <property type="component" value="Unplaced"/>
</dbReference>
<keyword evidence="7" id="KW-0770">Synapse</keyword>
<dbReference type="GO" id="GO:0043197">
    <property type="term" value="C:dendritic spine"/>
    <property type="evidence" value="ECO:0007669"/>
    <property type="project" value="UniProtKB-SubCell"/>
</dbReference>